<comment type="similarity">
    <text evidence="2">Belongs to the UPF0057 (PMP3) family.</text>
</comment>
<feature type="region of interest" description="Disordered" evidence="6">
    <location>
        <begin position="120"/>
        <end position="168"/>
    </location>
</feature>
<dbReference type="GeneID" id="19174593"/>
<evidence type="ECO:0000313" key="9">
    <source>
        <dbReference type="Proteomes" id="UP000019478"/>
    </source>
</evidence>
<evidence type="ECO:0000256" key="5">
    <source>
        <dbReference type="ARBA" id="ARBA00023136"/>
    </source>
</evidence>
<feature type="transmembrane region" description="Helical" evidence="7">
    <location>
        <begin position="9"/>
        <end position="27"/>
    </location>
</feature>
<dbReference type="EMBL" id="AMGY01000012">
    <property type="protein sequence ID" value="EXJ76868.1"/>
    <property type="molecule type" value="Genomic_DNA"/>
</dbReference>
<feature type="compositionally biased region" description="Basic and acidic residues" evidence="6">
    <location>
        <begin position="120"/>
        <end position="138"/>
    </location>
</feature>
<organism evidence="8 9">
    <name type="scientific">Capronia epimyces CBS 606.96</name>
    <dbReference type="NCBI Taxonomy" id="1182542"/>
    <lineage>
        <taxon>Eukaryota</taxon>
        <taxon>Fungi</taxon>
        <taxon>Dikarya</taxon>
        <taxon>Ascomycota</taxon>
        <taxon>Pezizomycotina</taxon>
        <taxon>Eurotiomycetes</taxon>
        <taxon>Chaetothyriomycetidae</taxon>
        <taxon>Chaetothyriales</taxon>
        <taxon>Herpotrichiellaceae</taxon>
        <taxon>Capronia</taxon>
    </lineage>
</organism>
<name>W9X9I9_9EURO</name>
<comment type="subcellular location">
    <subcellularLocation>
        <location evidence="1">Membrane</location>
    </subcellularLocation>
</comment>
<evidence type="ECO:0000256" key="6">
    <source>
        <dbReference type="SAM" id="MobiDB-lite"/>
    </source>
</evidence>
<evidence type="ECO:0000256" key="7">
    <source>
        <dbReference type="SAM" id="Phobius"/>
    </source>
</evidence>
<dbReference type="eggNOG" id="ENOG502ST26">
    <property type="taxonomic scope" value="Eukaryota"/>
</dbReference>
<feature type="compositionally biased region" description="Basic and acidic residues" evidence="6">
    <location>
        <begin position="155"/>
        <end position="168"/>
    </location>
</feature>
<evidence type="ECO:0000256" key="2">
    <source>
        <dbReference type="ARBA" id="ARBA00009530"/>
    </source>
</evidence>
<feature type="transmembrane region" description="Helical" evidence="7">
    <location>
        <begin position="33"/>
        <end position="59"/>
    </location>
</feature>
<evidence type="ECO:0000313" key="8">
    <source>
        <dbReference type="EMBL" id="EXJ76868.1"/>
    </source>
</evidence>
<comment type="caution">
    <text evidence="8">The sequence shown here is derived from an EMBL/GenBank/DDBJ whole genome shotgun (WGS) entry which is preliminary data.</text>
</comment>
<proteinExistence type="inferred from homology"/>
<dbReference type="GO" id="GO:0016020">
    <property type="term" value="C:membrane"/>
    <property type="evidence" value="ECO:0007669"/>
    <property type="project" value="UniProtKB-SubCell"/>
</dbReference>
<keyword evidence="9" id="KW-1185">Reference proteome</keyword>
<dbReference type="RefSeq" id="XP_007738793.1">
    <property type="nucleotide sequence ID" value="XM_007740603.1"/>
</dbReference>
<dbReference type="InterPro" id="IPR000612">
    <property type="entry name" value="PMP3"/>
</dbReference>
<reference evidence="8 9" key="1">
    <citation type="submission" date="2013-03" db="EMBL/GenBank/DDBJ databases">
        <title>The Genome Sequence of Capronia epimyces CBS 606.96.</title>
        <authorList>
            <consortium name="The Broad Institute Genomics Platform"/>
            <person name="Cuomo C."/>
            <person name="de Hoog S."/>
            <person name="Gorbushina A."/>
            <person name="Walker B."/>
            <person name="Young S.K."/>
            <person name="Zeng Q."/>
            <person name="Gargeya S."/>
            <person name="Fitzgerald M."/>
            <person name="Haas B."/>
            <person name="Abouelleil A."/>
            <person name="Allen A.W."/>
            <person name="Alvarado L."/>
            <person name="Arachchi H.M."/>
            <person name="Berlin A.M."/>
            <person name="Chapman S.B."/>
            <person name="Gainer-Dewar J."/>
            <person name="Goldberg J."/>
            <person name="Griggs A."/>
            <person name="Gujja S."/>
            <person name="Hansen M."/>
            <person name="Howarth C."/>
            <person name="Imamovic A."/>
            <person name="Ireland A."/>
            <person name="Larimer J."/>
            <person name="McCowan C."/>
            <person name="Murphy C."/>
            <person name="Pearson M."/>
            <person name="Poon T.W."/>
            <person name="Priest M."/>
            <person name="Roberts A."/>
            <person name="Saif S."/>
            <person name="Shea T."/>
            <person name="Sisk P."/>
            <person name="Sykes S."/>
            <person name="Wortman J."/>
            <person name="Nusbaum C."/>
            <person name="Birren B."/>
        </authorList>
    </citation>
    <scope>NUCLEOTIDE SEQUENCE [LARGE SCALE GENOMIC DNA]</scope>
    <source>
        <strain evidence="8 9">CBS 606.96</strain>
    </source>
</reference>
<keyword evidence="5 7" id="KW-0472">Membrane</keyword>
<evidence type="ECO:0000256" key="1">
    <source>
        <dbReference type="ARBA" id="ARBA00004370"/>
    </source>
</evidence>
<evidence type="ECO:0008006" key="10">
    <source>
        <dbReference type="Google" id="ProtNLM"/>
    </source>
</evidence>
<dbReference type="Pfam" id="PF01679">
    <property type="entry name" value="Pmp3"/>
    <property type="match status" value="1"/>
</dbReference>
<protein>
    <recommendedName>
        <fullName evidence="10">Stress response RCI peptide</fullName>
    </recommendedName>
</protein>
<sequence length="168" mass="19579">MRIPLFKRFVIACLNILFPPLAVLLICGPNEDLLFNCLMFLLAVIPSHVHGFYISLTYFNRKRKVRNGMYPGKPKHLIWSDKVNNGGASRRETERLKQQTENGKLGRMVSRRTASTTIKNGREPTRVEDWDDGYREDAISPSTSRMRSGRVGRSNTRERYYENQDHYR</sequence>
<accession>W9X9I9</accession>
<gene>
    <name evidence="8" type="ORF">A1O3_10513</name>
</gene>
<dbReference type="HOGENOM" id="CLU_116819_0_0_1"/>
<evidence type="ECO:0000256" key="3">
    <source>
        <dbReference type="ARBA" id="ARBA00022692"/>
    </source>
</evidence>
<dbReference type="AlphaFoldDB" id="W9X9I9"/>
<keyword evidence="4 7" id="KW-1133">Transmembrane helix</keyword>
<keyword evidence="3 7" id="KW-0812">Transmembrane</keyword>
<evidence type="ECO:0000256" key="4">
    <source>
        <dbReference type="ARBA" id="ARBA00022989"/>
    </source>
</evidence>
<dbReference type="Proteomes" id="UP000019478">
    <property type="component" value="Unassembled WGS sequence"/>
</dbReference>
<dbReference type="OrthoDB" id="2152119at2759"/>